<reference evidence="1" key="1">
    <citation type="submission" date="2018-05" db="EMBL/GenBank/DDBJ databases">
        <title>Draft genome of Mucuna pruriens seed.</title>
        <authorList>
            <person name="Nnadi N.E."/>
            <person name="Vos R."/>
            <person name="Hasami M.H."/>
            <person name="Devisetty U.K."/>
            <person name="Aguiy J.C."/>
        </authorList>
    </citation>
    <scope>NUCLEOTIDE SEQUENCE [LARGE SCALE GENOMIC DNA]</scope>
    <source>
        <strain evidence="1">JCA_2017</strain>
    </source>
</reference>
<evidence type="ECO:0000313" key="2">
    <source>
        <dbReference type="Proteomes" id="UP000257109"/>
    </source>
</evidence>
<gene>
    <name evidence="1" type="ORF">CR513_16082</name>
</gene>
<keyword evidence="2" id="KW-1185">Reference proteome</keyword>
<dbReference type="EMBL" id="QJKJ01002931">
    <property type="protein sequence ID" value="RDY00702.1"/>
    <property type="molecule type" value="Genomic_DNA"/>
</dbReference>
<feature type="non-terminal residue" evidence="1">
    <location>
        <position position="1"/>
    </location>
</feature>
<comment type="caution">
    <text evidence="1">The sequence shown here is derived from an EMBL/GenBank/DDBJ whole genome shotgun (WGS) entry which is preliminary data.</text>
</comment>
<evidence type="ECO:0000313" key="1">
    <source>
        <dbReference type="EMBL" id="RDY00702.1"/>
    </source>
</evidence>
<dbReference type="AlphaFoldDB" id="A0A371HD52"/>
<organism evidence="1 2">
    <name type="scientific">Mucuna pruriens</name>
    <name type="common">Velvet bean</name>
    <name type="synonym">Dolichos pruriens</name>
    <dbReference type="NCBI Taxonomy" id="157652"/>
    <lineage>
        <taxon>Eukaryota</taxon>
        <taxon>Viridiplantae</taxon>
        <taxon>Streptophyta</taxon>
        <taxon>Embryophyta</taxon>
        <taxon>Tracheophyta</taxon>
        <taxon>Spermatophyta</taxon>
        <taxon>Magnoliopsida</taxon>
        <taxon>eudicotyledons</taxon>
        <taxon>Gunneridae</taxon>
        <taxon>Pentapetalae</taxon>
        <taxon>rosids</taxon>
        <taxon>fabids</taxon>
        <taxon>Fabales</taxon>
        <taxon>Fabaceae</taxon>
        <taxon>Papilionoideae</taxon>
        <taxon>50 kb inversion clade</taxon>
        <taxon>NPAAA clade</taxon>
        <taxon>indigoferoid/millettioid clade</taxon>
        <taxon>Phaseoleae</taxon>
        <taxon>Mucuna</taxon>
    </lineage>
</organism>
<name>A0A371HD52_MUCPR</name>
<accession>A0A371HD52</accession>
<sequence length="61" mass="6893">MLGLKHKVPDLLDNELLGFEDKGPNVHRNPLPNHIATIVNTISHVVERVASPNRRKNEKYG</sequence>
<protein>
    <submittedName>
        <fullName evidence="1">Uncharacterized protein</fullName>
    </submittedName>
</protein>
<dbReference type="Proteomes" id="UP000257109">
    <property type="component" value="Unassembled WGS sequence"/>
</dbReference>
<proteinExistence type="predicted"/>